<proteinExistence type="predicted"/>
<evidence type="ECO:0000313" key="6">
    <source>
        <dbReference type="Proteomes" id="UP001595799"/>
    </source>
</evidence>
<reference evidence="6" key="1">
    <citation type="journal article" date="2019" name="Int. J. Syst. Evol. Microbiol.">
        <title>The Global Catalogue of Microorganisms (GCM) 10K type strain sequencing project: providing services to taxonomists for standard genome sequencing and annotation.</title>
        <authorList>
            <consortium name="The Broad Institute Genomics Platform"/>
            <consortium name="The Broad Institute Genome Sequencing Center for Infectious Disease"/>
            <person name="Wu L."/>
            <person name="Ma J."/>
        </authorList>
    </citation>
    <scope>NUCLEOTIDE SEQUENCE [LARGE SCALE GENOMIC DNA]</scope>
    <source>
        <strain evidence="6">CECT 8472</strain>
    </source>
</reference>
<accession>A0ABV8UKQ6</accession>
<keyword evidence="2" id="KW-0288">FMN</keyword>
<organism evidence="5 6">
    <name type="scientific">Fodinicurvata halophila</name>
    <dbReference type="NCBI Taxonomy" id="1419723"/>
    <lineage>
        <taxon>Bacteria</taxon>
        <taxon>Pseudomonadati</taxon>
        <taxon>Pseudomonadota</taxon>
        <taxon>Alphaproteobacteria</taxon>
        <taxon>Rhodospirillales</taxon>
        <taxon>Rhodovibrionaceae</taxon>
        <taxon>Fodinicurvata</taxon>
    </lineage>
</organism>
<dbReference type="SUPFAM" id="SSF53335">
    <property type="entry name" value="S-adenosyl-L-methionine-dependent methyltransferases"/>
    <property type="match status" value="1"/>
</dbReference>
<evidence type="ECO:0000313" key="5">
    <source>
        <dbReference type="EMBL" id="MFC4351812.1"/>
    </source>
</evidence>
<keyword evidence="3" id="KW-0808">Transferase</keyword>
<evidence type="ECO:0000256" key="1">
    <source>
        <dbReference type="ARBA" id="ARBA00022630"/>
    </source>
</evidence>
<protein>
    <submittedName>
        <fullName evidence="5">Methyltransferase domain-containing protein</fullName>
    </submittedName>
</protein>
<evidence type="ECO:0000256" key="2">
    <source>
        <dbReference type="ARBA" id="ARBA00022643"/>
    </source>
</evidence>
<dbReference type="Gene3D" id="3.40.50.150">
    <property type="entry name" value="Vaccinia Virus protein VP39"/>
    <property type="match status" value="1"/>
</dbReference>
<keyword evidence="6" id="KW-1185">Reference proteome</keyword>
<dbReference type="SUPFAM" id="SSF82114">
    <property type="entry name" value="Riboflavin kinase-like"/>
    <property type="match status" value="1"/>
</dbReference>
<dbReference type="GO" id="GO:0032259">
    <property type="term" value="P:methylation"/>
    <property type="evidence" value="ECO:0007669"/>
    <property type="project" value="UniProtKB-KW"/>
</dbReference>
<keyword evidence="4" id="KW-0547">Nucleotide-binding</keyword>
<evidence type="ECO:0000256" key="3">
    <source>
        <dbReference type="ARBA" id="ARBA00022679"/>
    </source>
</evidence>
<gene>
    <name evidence="5" type="ORF">ACFOW6_09685</name>
</gene>
<dbReference type="Pfam" id="PF13489">
    <property type="entry name" value="Methyltransf_23"/>
    <property type="match status" value="1"/>
</dbReference>
<dbReference type="EMBL" id="JBHSCW010000004">
    <property type="protein sequence ID" value="MFC4351812.1"/>
    <property type="molecule type" value="Genomic_DNA"/>
</dbReference>
<dbReference type="Proteomes" id="UP001595799">
    <property type="component" value="Unassembled WGS sequence"/>
</dbReference>
<dbReference type="CDD" id="cd02440">
    <property type="entry name" value="AdoMet_MTases"/>
    <property type="match status" value="1"/>
</dbReference>
<dbReference type="InterPro" id="IPR023465">
    <property type="entry name" value="Riboflavin_kinase_dom_sf"/>
</dbReference>
<dbReference type="InterPro" id="IPR029063">
    <property type="entry name" value="SAM-dependent_MTases_sf"/>
</dbReference>
<name>A0ABV8UKQ6_9PROT</name>
<keyword evidence="5" id="KW-0489">Methyltransferase</keyword>
<keyword evidence="1" id="KW-0285">Flavoprotein</keyword>
<comment type="caution">
    <text evidence="5">The sequence shown here is derived from an EMBL/GenBank/DDBJ whole genome shotgun (WGS) entry which is preliminary data.</text>
</comment>
<dbReference type="RefSeq" id="WP_382422158.1">
    <property type="nucleotide sequence ID" value="NZ_JBHSCW010000004.1"/>
</dbReference>
<dbReference type="Gene3D" id="2.40.30.30">
    <property type="entry name" value="Riboflavin kinase-like"/>
    <property type="match status" value="1"/>
</dbReference>
<evidence type="ECO:0000256" key="4">
    <source>
        <dbReference type="ARBA" id="ARBA00022741"/>
    </source>
</evidence>
<dbReference type="GO" id="GO:0008168">
    <property type="term" value="F:methyltransferase activity"/>
    <property type="evidence" value="ECO:0007669"/>
    <property type="project" value="UniProtKB-KW"/>
</dbReference>
<sequence length="410" mass="47877">MMKTLKGKVISGRGRACSVIEENSKELKDITSQKIYPGSLNVVLNKPVQLNNTRALRFDRDKRLLWPATVDNKPVWLYRWSRTPLHLVEIISRERLRDTLNLQDNTSLSISIDEQDIARVSWIGAFIFYAVWLGRKNWAYTNDQYYHKTKDLCMLLGATQRGFRMKYIKRYIKRKVRKNNKSNKNKYYFSRINTDDILDINKKEIASINNILNYTKTSGSAYSARIHPAGYHTLNILGEKIQGQRNPSLRLQDVPFVFEGKTVLDIGTNQGGMLFALADQLKWGVGIDYDPYMINAANKIRNVHEFHHLEFYVLNVDKDPLDLVKDFCPQGKPDIIFLLSVCMWLDNWKELIQHCAAISDNMLFESNGKPQQQNEQEEEIRKNYNNVTLVSTESKDDQRQKNRKLYLCRR</sequence>